<dbReference type="EMBL" id="JARYMX010000006">
    <property type="protein sequence ID" value="KAJ9543723.1"/>
    <property type="molecule type" value="Genomic_DNA"/>
</dbReference>
<evidence type="ECO:0000256" key="3">
    <source>
        <dbReference type="ARBA" id="ARBA00023015"/>
    </source>
</evidence>
<feature type="compositionally biased region" description="Low complexity" evidence="7">
    <location>
        <begin position="52"/>
        <end position="67"/>
    </location>
</feature>
<dbReference type="AlphaFoldDB" id="A0AA38SRP2"/>
<dbReference type="SUPFAM" id="SSF46689">
    <property type="entry name" value="Homeodomain-like"/>
    <property type="match status" value="1"/>
</dbReference>
<proteinExistence type="inferred from homology"/>
<keyword evidence="5" id="KW-0804">Transcription</keyword>
<dbReference type="GO" id="GO:0005634">
    <property type="term" value="C:nucleus"/>
    <property type="evidence" value="ECO:0007669"/>
    <property type="project" value="UniProtKB-SubCell"/>
</dbReference>
<feature type="domain" description="HTH myb-type" evidence="8">
    <location>
        <begin position="225"/>
        <end position="284"/>
    </location>
</feature>
<feature type="region of interest" description="Disordered" evidence="7">
    <location>
        <begin position="350"/>
        <end position="420"/>
    </location>
</feature>
<dbReference type="NCBIfam" id="TIGR01557">
    <property type="entry name" value="myb_SHAQKYF"/>
    <property type="match status" value="1"/>
</dbReference>
<dbReference type="GO" id="GO:0003677">
    <property type="term" value="F:DNA binding"/>
    <property type="evidence" value="ECO:0007669"/>
    <property type="project" value="InterPro"/>
</dbReference>
<dbReference type="Pfam" id="PF00249">
    <property type="entry name" value="Myb_DNA-binding"/>
    <property type="match status" value="1"/>
</dbReference>
<evidence type="ECO:0000313" key="10">
    <source>
        <dbReference type="Proteomes" id="UP001172457"/>
    </source>
</evidence>
<sequence length="517" mass="59453">MNTLKIGCNHEMIYNLKAREFGTSAQQQPWQVGITILPSEMDPKDTQHHHQQQQQQEDQQQQQQQQQMITYRQETPSCSKTIMEQIGSPSSALYATEKYLGFSQSGVHLSFNDETDVSSVPQMKFDPYMHPLEKPRDSFSFGSYERPYKMRCNNPSERDQIMELKRKLLDESDTSDWRQSQPSICYDGNQDLGGQFGHSRLAGRPPSGQVSMNCTNPGTLGTIVPSKTRIRWTQDLHDRFVECVSCLGGAEKATPKAILKLMDSEGLTIFHVKSHLQKYRIAKYLPESAKGNSEKRTSMDTISQIENITGMQFKDALQMQLAVQRQLHEQLEIQRTLQLRIEEQAKQLKKMFDQQQKANKSQNSEITSLHDNPHSMNPEDDDILNLEVDSENTLFPQGPRSLPRKKQSKDNKFLSSVGNSEKRTSMITISQIENITGMQYKDAMRMQLDLQRQVHGLLESQRWLQLHIEEGAKKLKKMFDERANNSQNLEITTMNLEDDDILNLEADFESTLFLSKI</sequence>
<keyword evidence="6" id="KW-0539">Nucleus</keyword>
<evidence type="ECO:0000256" key="4">
    <source>
        <dbReference type="ARBA" id="ARBA00023054"/>
    </source>
</evidence>
<organism evidence="9 10">
    <name type="scientific">Centaurea solstitialis</name>
    <name type="common">yellow star-thistle</name>
    <dbReference type="NCBI Taxonomy" id="347529"/>
    <lineage>
        <taxon>Eukaryota</taxon>
        <taxon>Viridiplantae</taxon>
        <taxon>Streptophyta</taxon>
        <taxon>Embryophyta</taxon>
        <taxon>Tracheophyta</taxon>
        <taxon>Spermatophyta</taxon>
        <taxon>Magnoliopsida</taxon>
        <taxon>eudicotyledons</taxon>
        <taxon>Gunneridae</taxon>
        <taxon>Pentapetalae</taxon>
        <taxon>asterids</taxon>
        <taxon>campanulids</taxon>
        <taxon>Asterales</taxon>
        <taxon>Asteraceae</taxon>
        <taxon>Carduoideae</taxon>
        <taxon>Cardueae</taxon>
        <taxon>Centaureinae</taxon>
        <taxon>Centaurea</taxon>
    </lineage>
</organism>
<evidence type="ECO:0000313" key="9">
    <source>
        <dbReference type="EMBL" id="KAJ9543723.1"/>
    </source>
</evidence>
<dbReference type="InterPro" id="IPR006447">
    <property type="entry name" value="Myb_dom_plants"/>
</dbReference>
<dbReference type="FunFam" id="1.10.10.60:FF:000002">
    <property type="entry name" value="Myb family transcription factor"/>
    <property type="match status" value="1"/>
</dbReference>
<protein>
    <recommendedName>
        <fullName evidence="8">HTH myb-type domain-containing protein</fullName>
    </recommendedName>
</protein>
<accession>A0AA38SRP2</accession>
<evidence type="ECO:0000259" key="8">
    <source>
        <dbReference type="PROSITE" id="PS51294"/>
    </source>
</evidence>
<evidence type="ECO:0000256" key="5">
    <source>
        <dbReference type="ARBA" id="ARBA00023163"/>
    </source>
</evidence>
<dbReference type="Gene3D" id="1.10.10.60">
    <property type="entry name" value="Homeodomain-like"/>
    <property type="match status" value="1"/>
</dbReference>
<dbReference type="InterPro" id="IPR001005">
    <property type="entry name" value="SANT/Myb"/>
</dbReference>
<dbReference type="GO" id="GO:0003700">
    <property type="term" value="F:DNA-binding transcription factor activity"/>
    <property type="evidence" value="ECO:0007669"/>
    <property type="project" value="InterPro"/>
</dbReference>
<dbReference type="PROSITE" id="PS51294">
    <property type="entry name" value="HTH_MYB"/>
    <property type="match status" value="1"/>
</dbReference>
<dbReference type="InterPro" id="IPR017930">
    <property type="entry name" value="Myb_dom"/>
</dbReference>
<dbReference type="InterPro" id="IPR009057">
    <property type="entry name" value="Homeodomain-like_sf"/>
</dbReference>
<evidence type="ECO:0000256" key="7">
    <source>
        <dbReference type="SAM" id="MobiDB-lite"/>
    </source>
</evidence>
<comment type="subcellular location">
    <subcellularLocation>
        <location evidence="1">Nucleus</location>
    </subcellularLocation>
</comment>
<dbReference type="InterPro" id="IPR046955">
    <property type="entry name" value="PHR1-like"/>
</dbReference>
<dbReference type="PANTHER" id="PTHR31499">
    <property type="entry name" value="MYB FAMILY TRANSCRIPTION FACTOR PHL11"/>
    <property type="match status" value="1"/>
</dbReference>
<feature type="compositionally biased region" description="Acidic residues" evidence="7">
    <location>
        <begin position="378"/>
        <end position="390"/>
    </location>
</feature>
<evidence type="ECO:0000256" key="2">
    <source>
        <dbReference type="ARBA" id="ARBA00006783"/>
    </source>
</evidence>
<keyword evidence="4" id="KW-0175">Coiled coil</keyword>
<gene>
    <name evidence="9" type="ORF">OSB04_023430</name>
</gene>
<dbReference type="Proteomes" id="UP001172457">
    <property type="component" value="Chromosome 6"/>
</dbReference>
<dbReference type="InterPro" id="IPR025756">
    <property type="entry name" value="Myb_CC_LHEQLE"/>
</dbReference>
<keyword evidence="10" id="KW-1185">Reference proteome</keyword>
<comment type="caution">
    <text evidence="9">The sequence shown here is derived from an EMBL/GenBank/DDBJ whole genome shotgun (WGS) entry which is preliminary data.</text>
</comment>
<evidence type="ECO:0000256" key="6">
    <source>
        <dbReference type="ARBA" id="ARBA00023242"/>
    </source>
</evidence>
<comment type="similarity">
    <text evidence="2">Belongs to the MYB-CC family.</text>
</comment>
<feature type="region of interest" description="Disordered" evidence="7">
    <location>
        <begin position="40"/>
        <end position="74"/>
    </location>
</feature>
<dbReference type="Pfam" id="PF14379">
    <property type="entry name" value="Myb_CC_LHEQLE"/>
    <property type="match status" value="2"/>
</dbReference>
<reference evidence="9" key="1">
    <citation type="submission" date="2023-03" db="EMBL/GenBank/DDBJ databases">
        <title>Chromosome-scale reference genome and RAD-based genetic map of yellow starthistle (Centaurea solstitialis) reveal putative structural variation and QTLs associated with invader traits.</title>
        <authorList>
            <person name="Reatini B."/>
            <person name="Cang F.A."/>
            <person name="Jiang Q."/>
            <person name="Mckibben M.T.W."/>
            <person name="Barker M.S."/>
            <person name="Rieseberg L.H."/>
            <person name="Dlugosch K.M."/>
        </authorList>
    </citation>
    <scope>NUCLEOTIDE SEQUENCE</scope>
    <source>
        <strain evidence="9">CAN-66</strain>
        <tissue evidence="9">Leaf</tissue>
    </source>
</reference>
<evidence type="ECO:0000256" key="1">
    <source>
        <dbReference type="ARBA" id="ARBA00004123"/>
    </source>
</evidence>
<keyword evidence="3" id="KW-0805">Transcription regulation</keyword>
<dbReference type="PANTHER" id="PTHR31499:SF85">
    <property type="entry name" value="TRANSCRIPTION FACTOR MYB-RELATED FAMILY"/>
    <property type="match status" value="1"/>
</dbReference>
<feature type="compositionally biased region" description="Polar residues" evidence="7">
    <location>
        <begin position="353"/>
        <end position="370"/>
    </location>
</feature>
<name>A0AA38SRP2_9ASTR</name>